<feature type="non-terminal residue" evidence="1">
    <location>
        <position position="1"/>
    </location>
</feature>
<protein>
    <submittedName>
        <fullName evidence="1">Uncharacterized protein</fullName>
    </submittedName>
</protein>
<dbReference type="EMBL" id="HAEH01016564">
    <property type="protein sequence ID" value="SBS04742.1"/>
    <property type="molecule type" value="Transcribed_RNA"/>
</dbReference>
<proteinExistence type="predicted"/>
<dbReference type="AlphaFoldDB" id="A0A1A8RGD4"/>
<name>A0A1A8RGD4_9TELE</name>
<sequence>LNKTTRACRRKCRCAERKWKKDKLHVSPLALRDRLTVYQNCVKQAKSEFMCNLVSTNSQTAGFV</sequence>
<gene>
    <name evidence="1" type="primary">Nfu_g_1_024864</name>
</gene>
<organism evidence="1">
    <name type="scientific">Nothobranchius rachovii</name>
    <name type="common">bluefin notho</name>
    <dbReference type="NCBI Taxonomy" id="451742"/>
    <lineage>
        <taxon>Eukaryota</taxon>
        <taxon>Metazoa</taxon>
        <taxon>Chordata</taxon>
        <taxon>Craniata</taxon>
        <taxon>Vertebrata</taxon>
        <taxon>Euteleostomi</taxon>
        <taxon>Actinopterygii</taxon>
        <taxon>Neopterygii</taxon>
        <taxon>Teleostei</taxon>
        <taxon>Neoteleostei</taxon>
        <taxon>Acanthomorphata</taxon>
        <taxon>Ovalentaria</taxon>
        <taxon>Atherinomorphae</taxon>
        <taxon>Cyprinodontiformes</taxon>
        <taxon>Nothobranchiidae</taxon>
        <taxon>Nothobranchius</taxon>
    </lineage>
</organism>
<accession>A0A1A8RGD4</accession>
<evidence type="ECO:0000313" key="1">
    <source>
        <dbReference type="EMBL" id="SBS04742.1"/>
    </source>
</evidence>
<reference evidence="1" key="1">
    <citation type="submission" date="2016-05" db="EMBL/GenBank/DDBJ databases">
        <authorList>
            <person name="Lavstsen T."/>
            <person name="Jespersen J.S."/>
        </authorList>
    </citation>
    <scope>NUCLEOTIDE SEQUENCE</scope>
    <source>
        <tissue evidence="1">Brain</tissue>
    </source>
</reference>
<reference evidence="1" key="2">
    <citation type="submission" date="2016-06" db="EMBL/GenBank/DDBJ databases">
        <title>The genome of a short-lived fish provides insights into sex chromosome evolution and the genetic control of aging.</title>
        <authorList>
            <person name="Reichwald K."/>
            <person name="Felder M."/>
            <person name="Petzold A."/>
            <person name="Koch P."/>
            <person name="Groth M."/>
            <person name="Platzer M."/>
        </authorList>
    </citation>
    <scope>NUCLEOTIDE SEQUENCE</scope>
    <source>
        <tissue evidence="1">Brain</tissue>
    </source>
</reference>